<reference evidence="8" key="1">
    <citation type="journal article" date="2019" name="Microbiol. Resour. Announc.">
        <title>Complete Genome Sequence of Halomonas olivaria, a Moderately Halophilic Bacterium Isolated from Olive Processing Effluents, Obtained by Nanopore Sequencing.</title>
        <authorList>
            <person name="Nagata S."/>
            <person name="Ii K.M."/>
            <person name="Tsukimi T."/>
            <person name="Miura M.C."/>
            <person name="Galipon J."/>
            <person name="Arakawa K."/>
        </authorList>
    </citation>
    <scope>NUCLEOTIDE SEQUENCE [LARGE SCALE GENOMIC DNA]</scope>
    <source>
        <strain evidence="8">TYRC17</strain>
    </source>
</reference>
<sequence length="411" mass="45868">MQRYEREHFWNAIVWPLLWPLLLVQAALVVLCLVVGAMMWWMSPSNASWSTMLWLMAALLIGSSLNVSVFLMLVKTRARHKDARFMQELTELERHSQALCTTAARALPEHKCAPPDAADESHLPLQRLASVNEVLAGLERCMHCSQVASAATKNSRQEHEQTLLDDLQHQQRQLKHLMAGRERAREESRLKSGYLTLLQHETDNLLGHLNGMADKEITDNCRQNVMEVYEHVSDIRALLTNLIQQDADGQSPGQGSGQSGGMGEVGSDGALAALQRNLRVLVVDDGPVNLMLARQMLETQGLQVEGVSSGEQALERQKNANFDLVFMDIFMPTLDGLETTRRWREHERNRGGGNQSVLVALTANADNAGRDACLAAGMDDLLAKPYQPETLLNMITHWFPGAIKTMPPEER</sequence>
<evidence type="ECO:0000256" key="4">
    <source>
        <dbReference type="SAM" id="MobiDB-lite"/>
    </source>
</evidence>
<keyword evidence="5" id="KW-0472">Membrane</keyword>
<keyword evidence="1 3" id="KW-0597">Phosphoprotein</keyword>
<dbReference type="PROSITE" id="PS50110">
    <property type="entry name" value="RESPONSE_REGULATORY"/>
    <property type="match status" value="1"/>
</dbReference>
<organism evidence="7 8">
    <name type="scientific">Vreelandella olivaria</name>
    <dbReference type="NCBI Taxonomy" id="390919"/>
    <lineage>
        <taxon>Bacteria</taxon>
        <taxon>Pseudomonadati</taxon>
        <taxon>Pseudomonadota</taxon>
        <taxon>Gammaproteobacteria</taxon>
        <taxon>Oceanospirillales</taxon>
        <taxon>Halomonadaceae</taxon>
        <taxon>Vreelandella</taxon>
    </lineage>
</organism>
<dbReference type="Gene3D" id="3.40.50.2300">
    <property type="match status" value="1"/>
</dbReference>
<feature type="transmembrane region" description="Helical" evidence="5">
    <location>
        <begin position="53"/>
        <end position="74"/>
    </location>
</feature>
<feature type="compositionally biased region" description="Gly residues" evidence="4">
    <location>
        <begin position="252"/>
        <end position="266"/>
    </location>
</feature>
<dbReference type="InterPro" id="IPR001789">
    <property type="entry name" value="Sig_transdc_resp-reg_receiver"/>
</dbReference>
<accession>A0ABM7GH20</accession>
<keyword evidence="5" id="KW-0812">Transmembrane</keyword>
<evidence type="ECO:0000259" key="6">
    <source>
        <dbReference type="PROSITE" id="PS50110"/>
    </source>
</evidence>
<evidence type="ECO:0000256" key="3">
    <source>
        <dbReference type="PROSITE-ProRule" id="PRU00169"/>
    </source>
</evidence>
<evidence type="ECO:0000313" key="7">
    <source>
        <dbReference type="EMBL" id="BBI49826.1"/>
    </source>
</evidence>
<feature type="region of interest" description="Disordered" evidence="4">
    <location>
        <begin position="246"/>
        <end position="267"/>
    </location>
</feature>
<name>A0ABM7GH20_9GAMM</name>
<feature type="domain" description="Response regulatory" evidence="6">
    <location>
        <begin position="279"/>
        <end position="399"/>
    </location>
</feature>
<dbReference type="PANTHER" id="PTHR45339">
    <property type="entry name" value="HYBRID SIGNAL TRANSDUCTION HISTIDINE KINASE J"/>
    <property type="match status" value="1"/>
</dbReference>
<dbReference type="InterPro" id="IPR011006">
    <property type="entry name" value="CheY-like_superfamily"/>
</dbReference>
<dbReference type="SMART" id="SM00448">
    <property type="entry name" value="REC"/>
    <property type="match status" value="1"/>
</dbReference>
<keyword evidence="2" id="KW-0902">Two-component regulatory system</keyword>
<dbReference type="SUPFAM" id="SSF52172">
    <property type="entry name" value="CheY-like"/>
    <property type="match status" value="1"/>
</dbReference>
<dbReference type="PANTHER" id="PTHR45339:SF1">
    <property type="entry name" value="HYBRID SIGNAL TRANSDUCTION HISTIDINE KINASE J"/>
    <property type="match status" value="1"/>
</dbReference>
<keyword evidence="8" id="KW-1185">Reference proteome</keyword>
<feature type="transmembrane region" description="Helical" evidence="5">
    <location>
        <begin position="12"/>
        <end position="41"/>
    </location>
</feature>
<proteinExistence type="predicted"/>
<dbReference type="Pfam" id="PF00072">
    <property type="entry name" value="Response_reg"/>
    <property type="match status" value="1"/>
</dbReference>
<dbReference type="CDD" id="cd17546">
    <property type="entry name" value="REC_hyHK_CKI1_RcsC-like"/>
    <property type="match status" value="1"/>
</dbReference>
<gene>
    <name evidence="7" type="ORF">HORIV_22470</name>
</gene>
<evidence type="ECO:0000256" key="2">
    <source>
        <dbReference type="ARBA" id="ARBA00023012"/>
    </source>
</evidence>
<evidence type="ECO:0000313" key="8">
    <source>
        <dbReference type="Proteomes" id="UP000289555"/>
    </source>
</evidence>
<feature type="modified residue" description="4-aspartylphosphate" evidence="3">
    <location>
        <position position="328"/>
    </location>
</feature>
<protein>
    <recommendedName>
        <fullName evidence="6">Response regulatory domain-containing protein</fullName>
    </recommendedName>
</protein>
<dbReference type="Proteomes" id="UP000289555">
    <property type="component" value="Chromosome"/>
</dbReference>
<keyword evidence="5" id="KW-1133">Transmembrane helix</keyword>
<dbReference type="EMBL" id="AP019416">
    <property type="protein sequence ID" value="BBI49826.1"/>
    <property type="molecule type" value="Genomic_DNA"/>
</dbReference>
<evidence type="ECO:0000256" key="1">
    <source>
        <dbReference type="ARBA" id="ARBA00022553"/>
    </source>
</evidence>
<evidence type="ECO:0000256" key="5">
    <source>
        <dbReference type="SAM" id="Phobius"/>
    </source>
</evidence>